<name>A0A7C8MH45_9PLEO</name>
<keyword evidence="3" id="KW-0496">Mitochondrion</keyword>
<dbReference type="OrthoDB" id="10251412at2759"/>
<keyword evidence="4" id="KW-0547">Nucleotide-binding</keyword>
<keyword evidence="3" id="KW-0472">Membrane</keyword>
<protein>
    <recommendedName>
        <fullName evidence="6">AAA+ ATPase domain-containing protein</fullName>
    </recommendedName>
</protein>
<keyword evidence="8" id="KW-1185">Reference proteome</keyword>
<feature type="region of interest" description="Disordered" evidence="5">
    <location>
        <begin position="186"/>
        <end position="206"/>
    </location>
</feature>
<dbReference type="EMBL" id="JAADJZ010000003">
    <property type="protein sequence ID" value="KAF2876701.1"/>
    <property type="molecule type" value="Genomic_DNA"/>
</dbReference>
<comment type="caution">
    <text evidence="7">The sequence shown here is derived from an EMBL/GenBank/DDBJ whole genome shotgun (WGS) entry which is preliminary data.</text>
</comment>
<evidence type="ECO:0000256" key="4">
    <source>
        <dbReference type="RuleBase" id="RU003651"/>
    </source>
</evidence>
<keyword evidence="3" id="KW-0999">Mitochondrion inner membrane</keyword>
<sequence length="663" mass="74150">MPFRGNRRGRGGFPQQRNRGYETDNDQCQDSDYQWHDGPDPSLPTTFQAWVIGILTGGTENWMKPYVESRFFETARQSFKTRAGFDVQWLVTSFMLYSAAKEKLPAVVDKTVFQVTSSVTIESHWIGKSIIELASKQSTSSATSGLMFGGQHVNFVDNDTHESSSEASPRFFWYDGTLFILQTEGSFANKDDSPPDDNSGGYNSYDYEQRYGSSSGNGKMVLCCFGRTTKPIEALITHCEQLNRESEKLQVTKYFPGNGESKVDQLKRPMSTIDLEDELLTDIREDSERFFHPSSKRFYEAAGTPYRRGYILYGPPGTGKSSLSSAIASNANVPLIKITLKGMDDSELEATFEKLPAQCVVLLEDIDCAGTTRNDEEPRSASTKQAVDEAIETAVQSALTKQAAENQRLISQMMESKHPGTNYHSSANIQQAPAAPKAPKQITLSGLLNVIDGVGAKEGRLLIMTTNAPRSLDKALYRAGRVDRRFEIGYATKLTAEKTFKRIFGAFRDQFPKLSKLPTAEISEYCASRRGRPDKAVTGFPEFLRKFRTGEDAFNYDIKSVEEVPEGDTSNLPDDYDQSLLEERPGDRVKSKAVQLGKSEQKTTTKSWWGWFPFGSTSTKPSSTQAKEDEAVYWEACRLITGLDMMPGDFYPYFEEPFQGIDC</sequence>
<dbReference type="InterPro" id="IPR050747">
    <property type="entry name" value="Mitochondrial_chaperone_BCS1"/>
</dbReference>
<evidence type="ECO:0000256" key="3">
    <source>
        <dbReference type="ARBA" id="ARBA00022792"/>
    </source>
</evidence>
<dbReference type="Gene3D" id="3.40.50.300">
    <property type="entry name" value="P-loop containing nucleotide triphosphate hydrolases"/>
    <property type="match status" value="1"/>
</dbReference>
<keyword evidence="4" id="KW-0067">ATP-binding</keyword>
<dbReference type="Proteomes" id="UP000481861">
    <property type="component" value="Unassembled WGS sequence"/>
</dbReference>
<feature type="region of interest" description="Disordered" evidence="5">
    <location>
        <begin position="1"/>
        <end position="37"/>
    </location>
</feature>
<dbReference type="GO" id="GO:0005524">
    <property type="term" value="F:ATP binding"/>
    <property type="evidence" value="ECO:0007669"/>
    <property type="project" value="UniProtKB-KW"/>
</dbReference>
<dbReference type="PANTHER" id="PTHR23070">
    <property type="entry name" value="BCS1 AAA-TYPE ATPASE"/>
    <property type="match status" value="1"/>
</dbReference>
<dbReference type="InterPro" id="IPR003960">
    <property type="entry name" value="ATPase_AAA_CS"/>
</dbReference>
<evidence type="ECO:0000259" key="6">
    <source>
        <dbReference type="SMART" id="SM00382"/>
    </source>
</evidence>
<accession>A0A7C8MH45</accession>
<dbReference type="GO" id="GO:0016887">
    <property type="term" value="F:ATP hydrolysis activity"/>
    <property type="evidence" value="ECO:0007669"/>
    <property type="project" value="InterPro"/>
</dbReference>
<comment type="subcellular location">
    <subcellularLocation>
        <location evidence="1">Mitochondrion inner membrane</location>
        <topology evidence="1">Single-pass membrane protein</topology>
    </subcellularLocation>
</comment>
<feature type="domain" description="AAA+ ATPase" evidence="6">
    <location>
        <begin position="306"/>
        <end position="492"/>
    </location>
</feature>
<feature type="compositionally biased region" description="Basic residues" evidence="5">
    <location>
        <begin position="1"/>
        <end position="10"/>
    </location>
</feature>
<dbReference type="Pfam" id="PF00004">
    <property type="entry name" value="AAA"/>
    <property type="match status" value="2"/>
</dbReference>
<proteinExistence type="inferred from homology"/>
<evidence type="ECO:0000256" key="1">
    <source>
        <dbReference type="ARBA" id="ARBA00004434"/>
    </source>
</evidence>
<dbReference type="PROSITE" id="PS00674">
    <property type="entry name" value="AAA"/>
    <property type="match status" value="1"/>
</dbReference>
<dbReference type="SUPFAM" id="SSF52540">
    <property type="entry name" value="P-loop containing nucleoside triphosphate hydrolases"/>
    <property type="match status" value="1"/>
</dbReference>
<gene>
    <name evidence="7" type="ORF">BDV95DRAFT_561370</name>
</gene>
<evidence type="ECO:0000256" key="2">
    <source>
        <dbReference type="ARBA" id="ARBA00007448"/>
    </source>
</evidence>
<dbReference type="InterPro" id="IPR014851">
    <property type="entry name" value="BCS1_N"/>
</dbReference>
<dbReference type="GO" id="GO:0005743">
    <property type="term" value="C:mitochondrial inner membrane"/>
    <property type="evidence" value="ECO:0007669"/>
    <property type="project" value="UniProtKB-SubCell"/>
</dbReference>
<organism evidence="7 8">
    <name type="scientific">Massariosphaeria phaeospora</name>
    <dbReference type="NCBI Taxonomy" id="100035"/>
    <lineage>
        <taxon>Eukaryota</taxon>
        <taxon>Fungi</taxon>
        <taxon>Dikarya</taxon>
        <taxon>Ascomycota</taxon>
        <taxon>Pezizomycotina</taxon>
        <taxon>Dothideomycetes</taxon>
        <taxon>Pleosporomycetidae</taxon>
        <taxon>Pleosporales</taxon>
        <taxon>Pleosporales incertae sedis</taxon>
        <taxon>Massariosphaeria</taxon>
    </lineage>
</organism>
<dbReference type="InterPro" id="IPR003959">
    <property type="entry name" value="ATPase_AAA_core"/>
</dbReference>
<dbReference type="Pfam" id="PF08740">
    <property type="entry name" value="BCS1_N"/>
    <property type="match status" value="1"/>
</dbReference>
<dbReference type="SMART" id="SM00382">
    <property type="entry name" value="AAA"/>
    <property type="match status" value="1"/>
</dbReference>
<dbReference type="InterPro" id="IPR003593">
    <property type="entry name" value="AAA+_ATPase"/>
</dbReference>
<evidence type="ECO:0000313" key="7">
    <source>
        <dbReference type="EMBL" id="KAF2876701.1"/>
    </source>
</evidence>
<dbReference type="InterPro" id="IPR027417">
    <property type="entry name" value="P-loop_NTPase"/>
</dbReference>
<dbReference type="AlphaFoldDB" id="A0A7C8MH45"/>
<evidence type="ECO:0000256" key="5">
    <source>
        <dbReference type="SAM" id="MobiDB-lite"/>
    </source>
</evidence>
<reference evidence="7 8" key="1">
    <citation type="submission" date="2020-01" db="EMBL/GenBank/DDBJ databases">
        <authorList>
            <consortium name="DOE Joint Genome Institute"/>
            <person name="Haridas S."/>
            <person name="Albert R."/>
            <person name="Binder M."/>
            <person name="Bloem J."/>
            <person name="Labutti K."/>
            <person name="Salamov A."/>
            <person name="Andreopoulos B."/>
            <person name="Baker S.E."/>
            <person name="Barry K."/>
            <person name="Bills G."/>
            <person name="Bluhm B.H."/>
            <person name="Cannon C."/>
            <person name="Castanera R."/>
            <person name="Culley D.E."/>
            <person name="Daum C."/>
            <person name="Ezra D."/>
            <person name="Gonzalez J.B."/>
            <person name="Henrissat B."/>
            <person name="Kuo A."/>
            <person name="Liang C."/>
            <person name="Lipzen A."/>
            <person name="Lutzoni F."/>
            <person name="Magnuson J."/>
            <person name="Mondo S."/>
            <person name="Nolan M."/>
            <person name="Ohm R."/>
            <person name="Pangilinan J."/>
            <person name="Park H.-J.H."/>
            <person name="Ramirez L."/>
            <person name="Alfaro M."/>
            <person name="Sun H."/>
            <person name="Tritt A."/>
            <person name="Yoshinaga Y."/>
            <person name="Zwiers L.-H.L."/>
            <person name="Turgeon B.G."/>
            <person name="Goodwin S.B."/>
            <person name="Spatafora J.W."/>
            <person name="Crous P.W."/>
            <person name="Grigoriev I.V."/>
        </authorList>
    </citation>
    <scope>NUCLEOTIDE SEQUENCE [LARGE SCALE GENOMIC DNA]</scope>
    <source>
        <strain evidence="7 8">CBS 611.86</strain>
    </source>
</reference>
<comment type="similarity">
    <text evidence="2">Belongs to the AAA ATPase family. BCS1 subfamily.</text>
</comment>
<evidence type="ECO:0000313" key="8">
    <source>
        <dbReference type="Proteomes" id="UP000481861"/>
    </source>
</evidence>